<dbReference type="KEGG" id="vai:BU251_05860"/>
<dbReference type="EMBL" id="CP019384">
    <property type="protein sequence ID" value="QAT17289.1"/>
    <property type="molecule type" value="Genomic_DNA"/>
</dbReference>
<dbReference type="Proteomes" id="UP000287243">
    <property type="component" value="Chromosome"/>
</dbReference>
<evidence type="ECO:0000313" key="3">
    <source>
        <dbReference type="EMBL" id="QAT17289.1"/>
    </source>
</evidence>
<dbReference type="InterPro" id="IPR050126">
    <property type="entry name" value="Ap4A_hydrolase"/>
</dbReference>
<dbReference type="InterPro" id="IPR011152">
    <property type="entry name" value="Pesterase_MJ0912"/>
</dbReference>
<evidence type="ECO:0000313" key="4">
    <source>
        <dbReference type="Proteomes" id="UP000287243"/>
    </source>
</evidence>
<dbReference type="OrthoDB" id="9800565at2"/>
<dbReference type="GO" id="GO:0016791">
    <property type="term" value="F:phosphatase activity"/>
    <property type="evidence" value="ECO:0007669"/>
    <property type="project" value="TreeGrafter"/>
</dbReference>
<dbReference type="Gene3D" id="3.60.21.10">
    <property type="match status" value="1"/>
</dbReference>
<dbReference type="InterPro" id="IPR029052">
    <property type="entry name" value="Metallo-depent_PP-like"/>
</dbReference>
<accession>A0A410P527</accession>
<feature type="domain" description="Calcineurin-like phosphoesterase" evidence="2">
    <location>
        <begin position="1"/>
        <end position="203"/>
    </location>
</feature>
<dbReference type="InterPro" id="IPR024654">
    <property type="entry name" value="Calcineurin-like_PHP_lpxH"/>
</dbReference>
<dbReference type="SUPFAM" id="SSF56300">
    <property type="entry name" value="Metallo-dependent phosphatases"/>
    <property type="match status" value="1"/>
</dbReference>
<reference evidence="3 4" key="1">
    <citation type="submission" date="2017-01" db="EMBL/GenBank/DDBJ databases">
        <title>First insights into the biology of 'candidatus Vampirococcus archaeovorus'.</title>
        <authorList>
            <person name="Kizina J."/>
            <person name="Jordan S."/>
            <person name="Stueber K."/>
            <person name="Reinhardt R."/>
            <person name="Harder J."/>
        </authorList>
    </citation>
    <scope>NUCLEOTIDE SEQUENCE [LARGE SCALE GENOMIC DNA]</scope>
    <source>
        <strain evidence="3 4">LiM</strain>
    </source>
</reference>
<keyword evidence="4" id="KW-1185">Reference proteome</keyword>
<dbReference type="Pfam" id="PF12850">
    <property type="entry name" value="Metallophos_2"/>
    <property type="match status" value="1"/>
</dbReference>
<gene>
    <name evidence="3" type="ORF">BU251_05860</name>
</gene>
<dbReference type="PIRSF" id="PIRSF000883">
    <property type="entry name" value="Pesterase_MJ0912"/>
    <property type="match status" value="1"/>
</dbReference>
<organism evidence="3 4">
    <name type="scientific">Velamenicoccus archaeovorus</name>
    <dbReference type="NCBI Taxonomy" id="1930593"/>
    <lineage>
        <taxon>Bacteria</taxon>
        <taxon>Pseudomonadati</taxon>
        <taxon>Candidatus Omnitrophota</taxon>
        <taxon>Candidatus Velamenicoccus</taxon>
    </lineage>
</organism>
<dbReference type="PANTHER" id="PTHR42850">
    <property type="entry name" value="METALLOPHOSPHOESTERASE"/>
    <property type="match status" value="1"/>
</dbReference>
<evidence type="ECO:0000256" key="1">
    <source>
        <dbReference type="ARBA" id="ARBA00008950"/>
    </source>
</evidence>
<dbReference type="RefSeq" id="WP_128700087.1">
    <property type="nucleotide sequence ID" value="NZ_CP019384.1"/>
</dbReference>
<sequence>MRYAIFSDVHANLEALEVVLDHLAGVDIGRYFFVGDIVGYGADPSACIRLLASLGAVMVCGNHDWAVSGDLTTDYFNEAAAAAVEWTKERLSSSEKKFLHGLALVQEESDFCLVHGTLDHPEAFDYMTDRHRAAKTFYTLKKSICFVGHLHQAGIFAETSDGVVGIPASGSKKLDKRERYIVNVGSVGQPRDGDPRACFCIFDGADRTLEFQRLDYDVKRAADKIRAAGLPQTLASRLYAGR</sequence>
<dbReference type="GO" id="GO:0005737">
    <property type="term" value="C:cytoplasm"/>
    <property type="evidence" value="ECO:0007669"/>
    <property type="project" value="TreeGrafter"/>
</dbReference>
<name>A0A410P527_VELA1</name>
<evidence type="ECO:0000259" key="2">
    <source>
        <dbReference type="Pfam" id="PF12850"/>
    </source>
</evidence>
<proteinExistence type="inferred from homology"/>
<dbReference type="PANTHER" id="PTHR42850:SF2">
    <property type="entry name" value="BLL5683 PROTEIN"/>
    <property type="match status" value="1"/>
</dbReference>
<protein>
    <submittedName>
        <fullName evidence="3">Diadenosine tetraphosphatase</fullName>
    </submittedName>
</protein>
<dbReference type="AlphaFoldDB" id="A0A410P527"/>
<comment type="similarity">
    <text evidence="1">Belongs to the metallophosphoesterase superfamily. YfcE family.</text>
</comment>
<dbReference type="CDD" id="cd00838">
    <property type="entry name" value="MPP_superfamily"/>
    <property type="match status" value="1"/>
</dbReference>